<dbReference type="PANTHER" id="PTHR40658:SF4">
    <property type="entry name" value="HYPOTHETICAL CYTOSOLIC PROTEIN"/>
    <property type="match status" value="1"/>
</dbReference>
<evidence type="ECO:0008006" key="3">
    <source>
        <dbReference type="Google" id="ProtNLM"/>
    </source>
</evidence>
<dbReference type="SUPFAM" id="SSF109854">
    <property type="entry name" value="DinB/YfiT-like putative metalloenzymes"/>
    <property type="match status" value="1"/>
</dbReference>
<dbReference type="EMBL" id="BRVP01000005">
    <property type="protein sequence ID" value="GLB51930.1"/>
    <property type="molecule type" value="Genomic_DNA"/>
</dbReference>
<name>A0A9W6B5C2_9FLAO</name>
<dbReference type="Proteomes" id="UP001143545">
    <property type="component" value="Unassembled WGS sequence"/>
</dbReference>
<dbReference type="PIRSF" id="PIRSF031551">
    <property type="entry name" value="DUF1706"/>
    <property type="match status" value="1"/>
</dbReference>
<keyword evidence="2" id="KW-1185">Reference proteome</keyword>
<evidence type="ECO:0000313" key="2">
    <source>
        <dbReference type="Proteomes" id="UP001143545"/>
    </source>
</evidence>
<reference evidence="1" key="1">
    <citation type="submission" date="2022-07" db="EMBL/GenBank/DDBJ databases">
        <title>Taxonomy of Novel Oxalotrophic and Methylotrophic Bacteria.</title>
        <authorList>
            <person name="Sahin N."/>
            <person name="Tani A."/>
        </authorList>
    </citation>
    <scope>NUCLEOTIDE SEQUENCE</scope>
    <source>
        <strain evidence="1">AM327</strain>
    </source>
</reference>
<evidence type="ECO:0000313" key="1">
    <source>
        <dbReference type="EMBL" id="GLB51930.1"/>
    </source>
</evidence>
<accession>A0A9W6B5C2</accession>
<protein>
    <recommendedName>
        <fullName evidence="3">ClbS/DfsB family four-helix bundle protein</fullName>
    </recommendedName>
</protein>
<organism evidence="1 2">
    <name type="scientific">Neptunitalea chrysea</name>
    <dbReference type="NCBI Taxonomy" id="1647581"/>
    <lineage>
        <taxon>Bacteria</taxon>
        <taxon>Pseudomonadati</taxon>
        <taxon>Bacteroidota</taxon>
        <taxon>Flavobacteriia</taxon>
        <taxon>Flavobacteriales</taxon>
        <taxon>Flavobacteriaceae</taxon>
        <taxon>Neptunitalea</taxon>
    </lineage>
</organism>
<gene>
    <name evidence="1" type="ORF">NBRC110019_09690</name>
</gene>
<dbReference type="RefSeq" id="WP_281752975.1">
    <property type="nucleotide sequence ID" value="NZ_BRVP01000005.1"/>
</dbReference>
<dbReference type="InterPro" id="IPR034660">
    <property type="entry name" value="DinB/YfiT-like"/>
</dbReference>
<dbReference type="InterPro" id="IPR012550">
    <property type="entry name" value="DUF1706"/>
</dbReference>
<dbReference type="Pfam" id="PF08020">
    <property type="entry name" value="DUF1706"/>
    <property type="match status" value="1"/>
</dbReference>
<comment type="caution">
    <text evidence="1">The sequence shown here is derived from an EMBL/GenBank/DDBJ whole genome shotgun (WGS) entry which is preliminary data.</text>
</comment>
<dbReference type="PANTHER" id="PTHR40658">
    <property type="match status" value="1"/>
</dbReference>
<proteinExistence type="predicted"/>
<dbReference type="Gene3D" id="1.20.120.450">
    <property type="entry name" value="dinb family like domain"/>
    <property type="match status" value="1"/>
</dbReference>
<sequence length="170" mass="20554">MAVPKNKTELLQQSKDNYKNLMTYISSLPEELKNKEFPEGTMNRNIRDVLAHLYHWHTLFFKWYEIGMQGKIPKMPDEYFSWRETEQLNQKIWENYQNHRLEDIIEKLNITHIGMITIIKNHTDTELFKKKIYKWIGTSCLATYIRSNCSSHYNWAFKLIKKATIKRLNH</sequence>
<dbReference type="AlphaFoldDB" id="A0A9W6B5C2"/>